<evidence type="ECO:0000313" key="2">
    <source>
        <dbReference type="Proteomes" id="UP001254832"/>
    </source>
</evidence>
<reference evidence="1" key="1">
    <citation type="submission" date="2023-07" db="EMBL/GenBank/DDBJ databases">
        <title>Sorghum-associated microbial communities from plants grown in Nebraska, USA.</title>
        <authorList>
            <person name="Schachtman D."/>
        </authorList>
    </citation>
    <scope>NUCLEOTIDE SEQUENCE</scope>
    <source>
        <strain evidence="1">BE80</strain>
    </source>
</reference>
<evidence type="ECO:0000313" key="1">
    <source>
        <dbReference type="EMBL" id="MDR6726981.1"/>
    </source>
</evidence>
<organism evidence="1 2">
    <name type="scientific">Paenibacillus amylolyticus</name>
    <dbReference type="NCBI Taxonomy" id="1451"/>
    <lineage>
        <taxon>Bacteria</taxon>
        <taxon>Bacillati</taxon>
        <taxon>Bacillota</taxon>
        <taxon>Bacilli</taxon>
        <taxon>Bacillales</taxon>
        <taxon>Paenibacillaceae</taxon>
        <taxon>Paenibacillus</taxon>
    </lineage>
</organism>
<sequence length="31" mass="3781">MNYLEQSNQTESVKFFADHEQALQWLMEYSI</sequence>
<gene>
    <name evidence="1" type="ORF">J2W91_005506</name>
</gene>
<comment type="caution">
    <text evidence="1">The sequence shown here is derived from an EMBL/GenBank/DDBJ whole genome shotgun (WGS) entry which is preliminary data.</text>
</comment>
<accession>A0AAP5LQ51</accession>
<dbReference type="EMBL" id="JAVDTR010000021">
    <property type="protein sequence ID" value="MDR6726981.1"/>
    <property type="molecule type" value="Genomic_DNA"/>
</dbReference>
<dbReference type="AlphaFoldDB" id="A0AAP5LQ51"/>
<proteinExistence type="predicted"/>
<dbReference type="Proteomes" id="UP001254832">
    <property type="component" value="Unassembled WGS sequence"/>
</dbReference>
<protein>
    <recommendedName>
        <fullName evidence="3">STAS/SEC14 domain-containing protein</fullName>
    </recommendedName>
</protein>
<name>A0AAP5LQ51_PAEAM</name>
<evidence type="ECO:0008006" key="3">
    <source>
        <dbReference type="Google" id="ProtNLM"/>
    </source>
</evidence>